<dbReference type="SUPFAM" id="SSF57850">
    <property type="entry name" value="RING/U-box"/>
    <property type="match status" value="1"/>
</dbReference>
<gene>
    <name evidence="4" type="ORF">SLEP1_g31124</name>
</gene>
<feature type="region of interest" description="Disordered" evidence="2">
    <location>
        <begin position="90"/>
        <end position="115"/>
    </location>
</feature>
<keyword evidence="1" id="KW-0862">Zinc</keyword>
<keyword evidence="1" id="KW-0479">Metal-binding</keyword>
<sequence>MGSACCVAARDKNIVSASGGEVLNRNIRHSPSWSFRWDSSRGRVAGEDTSISWFSDGISRNGGSEIKYGSAFASEDGSPSESFQSHIWHKSTTSDGATGPVRTPASDRSISRNISMDADIEQVKEPTESLVVSYPSPSKLSLSLPLNSSLTTSSLSPQGRMYPASSTTSRWPLRSPGHHLLRQASDNGIPRTGLKSPDRHSFAADEQLTMPSGSNESSRGSRGGSSDSWSMHAFSELMATSRKERRSFDNESWGSARDKQSRSSGQTSVSPSVDLQTCGVCSKLLSEKSPWSSQKIIITNELNVVAVLTCGHVYHAECLENMTPEIDKYDPACPVCTFGEKKTHKLSEKALKAEMDMKARNNKRLRKQVVDSDLDGGSIVFDRLKGSGCDGKASSSSMKSSLGKPFMRRHFSFGSKGSRSPSENQPSRKKGLFWAKSSKI</sequence>
<keyword evidence="1" id="KW-0863">Zinc-finger</keyword>
<protein>
    <recommendedName>
        <fullName evidence="3">RING-type domain-containing protein</fullName>
    </recommendedName>
</protein>
<dbReference type="Proteomes" id="UP001054252">
    <property type="component" value="Unassembled WGS sequence"/>
</dbReference>
<name>A0AAV5K8K2_9ROSI</name>
<feature type="region of interest" description="Disordered" evidence="2">
    <location>
        <begin position="388"/>
        <end position="440"/>
    </location>
</feature>
<evidence type="ECO:0000256" key="1">
    <source>
        <dbReference type="PROSITE-ProRule" id="PRU00175"/>
    </source>
</evidence>
<feature type="compositionally biased region" description="Polar residues" evidence="2">
    <location>
        <begin position="415"/>
        <end position="425"/>
    </location>
</feature>
<dbReference type="PANTHER" id="PTHR31150">
    <property type="entry name" value="EXPRESSED PROTEIN"/>
    <property type="match status" value="1"/>
</dbReference>
<feature type="compositionally biased region" description="Low complexity" evidence="2">
    <location>
        <begin position="212"/>
        <end position="230"/>
    </location>
</feature>
<dbReference type="EMBL" id="BPVZ01000056">
    <property type="protein sequence ID" value="GKV21110.1"/>
    <property type="molecule type" value="Genomic_DNA"/>
</dbReference>
<dbReference type="PANTHER" id="PTHR31150:SF26">
    <property type="entry name" value="RING-TYPE DOMAIN-CONTAINING PROTEIN"/>
    <property type="match status" value="1"/>
</dbReference>
<feature type="compositionally biased region" description="Low complexity" evidence="2">
    <location>
        <begin position="138"/>
        <end position="157"/>
    </location>
</feature>
<comment type="caution">
    <text evidence="4">The sequence shown here is derived from an EMBL/GenBank/DDBJ whole genome shotgun (WGS) entry which is preliminary data.</text>
</comment>
<evidence type="ECO:0000313" key="4">
    <source>
        <dbReference type="EMBL" id="GKV21110.1"/>
    </source>
</evidence>
<dbReference type="Gene3D" id="3.30.40.10">
    <property type="entry name" value="Zinc/RING finger domain, C3HC4 (zinc finger)"/>
    <property type="match status" value="1"/>
</dbReference>
<dbReference type="PROSITE" id="PS50089">
    <property type="entry name" value="ZF_RING_2"/>
    <property type="match status" value="1"/>
</dbReference>
<proteinExistence type="predicted"/>
<evidence type="ECO:0000256" key="2">
    <source>
        <dbReference type="SAM" id="MobiDB-lite"/>
    </source>
</evidence>
<dbReference type="AlphaFoldDB" id="A0AAV5K8K2"/>
<reference evidence="4 5" key="1">
    <citation type="journal article" date="2021" name="Commun. Biol.">
        <title>The genome of Shorea leprosula (Dipterocarpaceae) highlights the ecological relevance of drought in aseasonal tropical rainforests.</title>
        <authorList>
            <person name="Ng K.K.S."/>
            <person name="Kobayashi M.J."/>
            <person name="Fawcett J.A."/>
            <person name="Hatakeyama M."/>
            <person name="Paape T."/>
            <person name="Ng C.H."/>
            <person name="Ang C.C."/>
            <person name="Tnah L.H."/>
            <person name="Lee C.T."/>
            <person name="Nishiyama T."/>
            <person name="Sese J."/>
            <person name="O'Brien M.J."/>
            <person name="Copetti D."/>
            <person name="Mohd Noor M.I."/>
            <person name="Ong R.C."/>
            <person name="Putra M."/>
            <person name="Sireger I.Z."/>
            <person name="Indrioko S."/>
            <person name="Kosugi Y."/>
            <person name="Izuno A."/>
            <person name="Isagi Y."/>
            <person name="Lee S.L."/>
            <person name="Shimizu K.K."/>
        </authorList>
    </citation>
    <scope>NUCLEOTIDE SEQUENCE [LARGE SCALE GENOMIC DNA]</scope>
    <source>
        <strain evidence="4">214</strain>
    </source>
</reference>
<dbReference type="InterPro" id="IPR001841">
    <property type="entry name" value="Znf_RING"/>
</dbReference>
<dbReference type="InterPro" id="IPR013083">
    <property type="entry name" value="Znf_RING/FYVE/PHD"/>
</dbReference>
<evidence type="ECO:0000259" key="3">
    <source>
        <dbReference type="PROSITE" id="PS50089"/>
    </source>
</evidence>
<dbReference type="GO" id="GO:0008270">
    <property type="term" value="F:zinc ion binding"/>
    <property type="evidence" value="ECO:0007669"/>
    <property type="project" value="UniProtKB-KW"/>
</dbReference>
<evidence type="ECO:0000313" key="5">
    <source>
        <dbReference type="Proteomes" id="UP001054252"/>
    </source>
</evidence>
<keyword evidence="5" id="KW-1185">Reference proteome</keyword>
<accession>A0AAV5K8K2</accession>
<dbReference type="SMART" id="SM00184">
    <property type="entry name" value="RING"/>
    <property type="match status" value="1"/>
</dbReference>
<feature type="region of interest" description="Disordered" evidence="2">
    <location>
        <begin position="138"/>
        <end position="273"/>
    </location>
</feature>
<feature type="domain" description="RING-type" evidence="3">
    <location>
        <begin position="278"/>
        <end position="337"/>
    </location>
</feature>
<dbReference type="Pfam" id="PF23413">
    <property type="entry name" value="zf_RING_Vps8_fungal"/>
    <property type="match status" value="1"/>
</dbReference>
<feature type="compositionally biased region" description="Polar residues" evidence="2">
    <location>
        <begin position="262"/>
        <end position="273"/>
    </location>
</feature>
<organism evidence="4 5">
    <name type="scientific">Rubroshorea leprosula</name>
    <dbReference type="NCBI Taxonomy" id="152421"/>
    <lineage>
        <taxon>Eukaryota</taxon>
        <taxon>Viridiplantae</taxon>
        <taxon>Streptophyta</taxon>
        <taxon>Embryophyta</taxon>
        <taxon>Tracheophyta</taxon>
        <taxon>Spermatophyta</taxon>
        <taxon>Magnoliopsida</taxon>
        <taxon>eudicotyledons</taxon>
        <taxon>Gunneridae</taxon>
        <taxon>Pentapetalae</taxon>
        <taxon>rosids</taxon>
        <taxon>malvids</taxon>
        <taxon>Malvales</taxon>
        <taxon>Dipterocarpaceae</taxon>
        <taxon>Rubroshorea</taxon>
    </lineage>
</organism>